<evidence type="ECO:0000313" key="2">
    <source>
        <dbReference type="Proteomes" id="UP000312495"/>
    </source>
</evidence>
<dbReference type="AlphaFoldDB" id="A0A5C5A4N8"/>
<dbReference type="Proteomes" id="UP000312495">
    <property type="component" value="Unassembled WGS sequence"/>
</dbReference>
<comment type="caution">
    <text evidence="1">The sequence shown here is derived from an EMBL/GenBank/DDBJ whole genome shotgun (WGS) entry which is preliminary data.</text>
</comment>
<accession>A0A5C5A4N8</accession>
<dbReference type="InterPro" id="IPR001296">
    <property type="entry name" value="Glyco_trans_1"/>
</dbReference>
<gene>
    <name evidence="1" type="ORF">FHY71_17190</name>
</gene>
<dbReference type="RefSeq" id="WP_000690692.1">
    <property type="nucleotide sequence ID" value="NZ_CP053955.1"/>
</dbReference>
<dbReference type="CDD" id="cd03820">
    <property type="entry name" value="GT4_AmsD-like"/>
    <property type="match status" value="1"/>
</dbReference>
<dbReference type="Pfam" id="PF00534">
    <property type="entry name" value="Glycos_transf_1"/>
    <property type="match status" value="1"/>
</dbReference>
<dbReference type="Gene3D" id="3.40.50.2000">
    <property type="entry name" value="Glycogen Phosphorylase B"/>
    <property type="match status" value="2"/>
</dbReference>
<proteinExistence type="predicted"/>
<sequence length="389" mass="44499">MKIHFLVFDIFGMGGTGRTVLNVANYLAQHQYDIEIISVFRHRNKGFFEIDPRIKVTVLHDLVERDKNRLDLRTKIANKLSKMKSQLIHPDDEAHHFFSLLTDIKMYSYIKSINSGILITTRPSFNIFATKYANKGIPIVGQEHLNFQIYPDRLKQSIMKNYPKLNYLITLTDDDTDDYQKLFEGTPLKVRKITNSVPPLNGKISNLEEKVIMAAGRLAPQKGFDLLIESFRPVVAKHPDWKLKIFGFGREKNNLQDLIQQYGLYNNVILMGPTKNIDVELSNSSIYALSSRFEGFGMVIVEAMQCGVPVISFDCPKGPAEIIKNNQDGLLIKDGDIDAFTEGLMSLIEDKEKRERFARLGLKNVKRYEIKNIGRLWEGLIKELEGSVK</sequence>
<dbReference type="SUPFAM" id="SSF53756">
    <property type="entry name" value="UDP-Glycosyltransferase/glycogen phosphorylase"/>
    <property type="match status" value="1"/>
</dbReference>
<keyword evidence="1" id="KW-0808">Transferase</keyword>
<dbReference type="EMBL" id="VEPV01000005">
    <property type="protein sequence ID" value="TNP14017.1"/>
    <property type="molecule type" value="Genomic_DNA"/>
</dbReference>
<reference evidence="1 2" key="1">
    <citation type="submission" date="2019-06" db="EMBL/GenBank/DDBJ databases">
        <title>Biocontrol Bacillus strains from Vietnam.</title>
        <authorList>
            <person name="Borriss R."/>
            <person name="Lasch P."/>
            <person name="Thanh Tam L.T."/>
            <person name="Luong P.T."/>
            <person name="Phuong Thao L.T."/>
            <person name="Kim Chung L.T."/>
        </authorList>
    </citation>
    <scope>NUCLEOTIDE SEQUENCE [LARGE SCALE GENOMIC DNA]</scope>
    <source>
        <strain evidence="1 2">SN1</strain>
    </source>
</reference>
<evidence type="ECO:0000313" key="1">
    <source>
        <dbReference type="EMBL" id="TNP14017.1"/>
    </source>
</evidence>
<protein>
    <submittedName>
        <fullName evidence="1">Glycosyltransferase family 4 protein</fullName>
    </submittedName>
</protein>
<name>A0A5C5A4N8_9BACI</name>
<dbReference type="GO" id="GO:0016757">
    <property type="term" value="F:glycosyltransferase activity"/>
    <property type="evidence" value="ECO:0007669"/>
    <property type="project" value="InterPro"/>
</dbReference>
<dbReference type="PANTHER" id="PTHR12526">
    <property type="entry name" value="GLYCOSYLTRANSFERASE"/>
    <property type="match status" value="1"/>
</dbReference>
<organism evidence="1 2">
    <name type="scientific">Bacillus tropicus</name>
    <dbReference type="NCBI Taxonomy" id="2026188"/>
    <lineage>
        <taxon>Bacteria</taxon>
        <taxon>Bacillati</taxon>
        <taxon>Bacillota</taxon>
        <taxon>Bacilli</taxon>
        <taxon>Bacillales</taxon>
        <taxon>Bacillaceae</taxon>
        <taxon>Bacillus</taxon>
        <taxon>Bacillus cereus group</taxon>
    </lineage>
</organism>